<dbReference type="EMBL" id="JBHSWI010000001">
    <property type="protein sequence ID" value="MFC6644729.1"/>
    <property type="molecule type" value="Genomic_DNA"/>
</dbReference>
<feature type="signal peptide" evidence="1">
    <location>
        <begin position="1"/>
        <end position="23"/>
    </location>
</feature>
<gene>
    <name evidence="2" type="ORF">ACFQBQ_03800</name>
</gene>
<dbReference type="Proteomes" id="UP001596391">
    <property type="component" value="Unassembled WGS sequence"/>
</dbReference>
<feature type="chain" id="PRO_5047186476" evidence="1">
    <location>
        <begin position="24"/>
        <end position="251"/>
    </location>
</feature>
<protein>
    <submittedName>
        <fullName evidence="2">Uncharacterized protein</fullName>
    </submittedName>
</protein>
<accession>A0ABW1Z5P0</accession>
<evidence type="ECO:0000256" key="1">
    <source>
        <dbReference type="SAM" id="SignalP"/>
    </source>
</evidence>
<evidence type="ECO:0000313" key="2">
    <source>
        <dbReference type="EMBL" id="MFC6644729.1"/>
    </source>
</evidence>
<dbReference type="RefSeq" id="WP_263372716.1">
    <property type="nucleotide sequence ID" value="NZ_JAGSYD010000006.1"/>
</dbReference>
<name>A0ABW1Z5P0_9BACT</name>
<keyword evidence="1" id="KW-0732">Signal</keyword>
<keyword evidence="3" id="KW-1185">Reference proteome</keyword>
<sequence length="251" mass="28333">MKPIFSFLLLMCVAVLTCGIAQAEVPSRANNDAFDRYAAEVEARLPRQKAAFASVHEGQPTLRRMTPDLPPPDLRGAMLHHWQGDFFLPGGRADELQALLRDVNRFPQRFAPQVERATALPSPPGHLLSVMRLRQHHVLTVVLDGHFDTTFPAQGYSISRSTRVDEIANAGTAGEHSLSDRENHGFLWRQNTYWLWWERDGGLYVRLETLSLTRDIPTGLGWAVRPFVESIPRESLAFTLQHVADALRHAR</sequence>
<organism evidence="2 3">
    <name type="scientific">Granulicella cerasi</name>
    <dbReference type="NCBI Taxonomy" id="741063"/>
    <lineage>
        <taxon>Bacteria</taxon>
        <taxon>Pseudomonadati</taxon>
        <taxon>Acidobacteriota</taxon>
        <taxon>Terriglobia</taxon>
        <taxon>Terriglobales</taxon>
        <taxon>Acidobacteriaceae</taxon>
        <taxon>Granulicella</taxon>
    </lineage>
</organism>
<reference evidence="3" key="1">
    <citation type="journal article" date="2019" name="Int. J. Syst. Evol. Microbiol.">
        <title>The Global Catalogue of Microorganisms (GCM) 10K type strain sequencing project: providing services to taxonomists for standard genome sequencing and annotation.</title>
        <authorList>
            <consortium name="The Broad Institute Genomics Platform"/>
            <consortium name="The Broad Institute Genome Sequencing Center for Infectious Disease"/>
            <person name="Wu L."/>
            <person name="Ma J."/>
        </authorList>
    </citation>
    <scope>NUCLEOTIDE SEQUENCE [LARGE SCALE GENOMIC DNA]</scope>
    <source>
        <strain evidence="3">CGMCC 1.16026</strain>
    </source>
</reference>
<evidence type="ECO:0000313" key="3">
    <source>
        <dbReference type="Proteomes" id="UP001596391"/>
    </source>
</evidence>
<proteinExistence type="predicted"/>
<comment type="caution">
    <text evidence="2">The sequence shown here is derived from an EMBL/GenBank/DDBJ whole genome shotgun (WGS) entry which is preliminary data.</text>
</comment>